<feature type="signal peptide" evidence="1">
    <location>
        <begin position="1"/>
        <end position="22"/>
    </location>
</feature>
<proteinExistence type="predicted"/>
<feature type="chain" id="PRO_5002046473" evidence="1">
    <location>
        <begin position="23"/>
        <end position="34"/>
    </location>
</feature>
<protein>
    <submittedName>
        <fullName evidence="2">Uncharacterized protein</fullName>
    </submittedName>
</protein>
<reference evidence="2" key="1">
    <citation type="submission" date="2014-09" db="EMBL/GenBank/DDBJ databases">
        <authorList>
            <person name="Magalhaes I.L.F."/>
            <person name="Oliveira U."/>
            <person name="Santos F.R."/>
            <person name="Vidigal T.H.D.A."/>
            <person name="Brescovit A.D."/>
            <person name="Santos A.J."/>
        </authorList>
    </citation>
    <scope>NUCLEOTIDE SEQUENCE</scope>
    <source>
        <tissue evidence="2">Shoot tissue taken approximately 20 cm above the soil surface</tissue>
    </source>
</reference>
<name>A0A0A9H3L5_ARUDO</name>
<keyword evidence="1" id="KW-0732">Signal</keyword>
<organism evidence="2">
    <name type="scientific">Arundo donax</name>
    <name type="common">Giant reed</name>
    <name type="synonym">Donax arundinaceus</name>
    <dbReference type="NCBI Taxonomy" id="35708"/>
    <lineage>
        <taxon>Eukaryota</taxon>
        <taxon>Viridiplantae</taxon>
        <taxon>Streptophyta</taxon>
        <taxon>Embryophyta</taxon>
        <taxon>Tracheophyta</taxon>
        <taxon>Spermatophyta</taxon>
        <taxon>Magnoliopsida</taxon>
        <taxon>Liliopsida</taxon>
        <taxon>Poales</taxon>
        <taxon>Poaceae</taxon>
        <taxon>PACMAD clade</taxon>
        <taxon>Arundinoideae</taxon>
        <taxon>Arundineae</taxon>
        <taxon>Arundo</taxon>
    </lineage>
</organism>
<reference evidence="2" key="2">
    <citation type="journal article" date="2015" name="Data Brief">
        <title>Shoot transcriptome of the giant reed, Arundo donax.</title>
        <authorList>
            <person name="Barrero R.A."/>
            <person name="Guerrero F.D."/>
            <person name="Moolhuijzen P."/>
            <person name="Goolsby J.A."/>
            <person name="Tidwell J."/>
            <person name="Bellgard S.E."/>
            <person name="Bellgard M.I."/>
        </authorList>
    </citation>
    <scope>NUCLEOTIDE SEQUENCE</scope>
    <source>
        <tissue evidence="2">Shoot tissue taken approximately 20 cm above the soil surface</tissue>
    </source>
</reference>
<dbReference type="EMBL" id="GBRH01168455">
    <property type="protein sequence ID" value="JAE29441.1"/>
    <property type="molecule type" value="Transcribed_RNA"/>
</dbReference>
<accession>A0A0A9H3L5</accession>
<sequence>MAWLSAYRAILLTWLFRFTGHAQNFEILLENTSA</sequence>
<evidence type="ECO:0000313" key="2">
    <source>
        <dbReference type="EMBL" id="JAE29441.1"/>
    </source>
</evidence>
<dbReference type="AlphaFoldDB" id="A0A0A9H3L5"/>
<evidence type="ECO:0000256" key="1">
    <source>
        <dbReference type="SAM" id="SignalP"/>
    </source>
</evidence>